<evidence type="ECO:0000313" key="3">
    <source>
        <dbReference type="Proteomes" id="UP001281761"/>
    </source>
</evidence>
<keyword evidence="3" id="KW-1185">Reference proteome</keyword>
<dbReference type="Proteomes" id="UP001281761">
    <property type="component" value="Unassembled WGS sequence"/>
</dbReference>
<feature type="domain" description="FHA" evidence="1">
    <location>
        <begin position="24"/>
        <end position="97"/>
    </location>
</feature>
<gene>
    <name evidence="2" type="ORF">BLNAU_6364</name>
</gene>
<evidence type="ECO:0000313" key="2">
    <source>
        <dbReference type="EMBL" id="KAK2958595.1"/>
    </source>
</evidence>
<name>A0ABQ9Y4G8_9EUKA</name>
<dbReference type="EMBL" id="JARBJD010000036">
    <property type="protein sequence ID" value="KAK2958595.1"/>
    <property type="molecule type" value="Genomic_DNA"/>
</dbReference>
<dbReference type="Gene3D" id="2.60.200.20">
    <property type="match status" value="1"/>
</dbReference>
<comment type="caution">
    <text evidence="2">The sequence shown here is derived from an EMBL/GenBank/DDBJ whole genome shotgun (WGS) entry which is preliminary data.</text>
</comment>
<dbReference type="Pfam" id="PF00498">
    <property type="entry name" value="FHA"/>
    <property type="match status" value="1"/>
</dbReference>
<organism evidence="2 3">
    <name type="scientific">Blattamonas nauphoetae</name>
    <dbReference type="NCBI Taxonomy" id="2049346"/>
    <lineage>
        <taxon>Eukaryota</taxon>
        <taxon>Metamonada</taxon>
        <taxon>Preaxostyla</taxon>
        <taxon>Oxymonadida</taxon>
        <taxon>Blattamonas</taxon>
    </lineage>
</organism>
<proteinExistence type="predicted"/>
<sequence>MIQSFARLIGPNQFDVLLKDTTIAIGRGSHNNPSILQIANHRLMSRHQMTIYFDFDAQEWKLVALGKGGVLIGPKDRQRLINVGDEPITLHNGDRIEAHDSAFFFLLPEPDIRAPRPTTNLSILEICQELIAKSPKLAEDPNRLLDYVIEREPWLAMEGRFRDLRTSFERYVEEHPFCTSKSTETY</sequence>
<dbReference type="SUPFAM" id="SSF49879">
    <property type="entry name" value="SMAD/FHA domain"/>
    <property type="match status" value="1"/>
</dbReference>
<protein>
    <recommendedName>
        <fullName evidence="1">FHA domain-containing protein</fullName>
    </recommendedName>
</protein>
<dbReference type="InterPro" id="IPR008984">
    <property type="entry name" value="SMAD_FHA_dom_sf"/>
</dbReference>
<reference evidence="2 3" key="1">
    <citation type="journal article" date="2022" name="bioRxiv">
        <title>Genomics of Preaxostyla Flagellates Illuminates Evolutionary Transitions and the Path Towards Mitochondrial Loss.</title>
        <authorList>
            <person name="Novak L.V.F."/>
            <person name="Treitli S.C."/>
            <person name="Pyrih J."/>
            <person name="Halakuc P."/>
            <person name="Pipaliya S.V."/>
            <person name="Vacek V."/>
            <person name="Brzon O."/>
            <person name="Soukal P."/>
            <person name="Eme L."/>
            <person name="Dacks J.B."/>
            <person name="Karnkowska A."/>
            <person name="Elias M."/>
            <person name="Hampl V."/>
        </authorList>
    </citation>
    <scope>NUCLEOTIDE SEQUENCE [LARGE SCALE GENOMIC DNA]</scope>
    <source>
        <strain evidence="2">NAU3</strain>
        <tissue evidence="2">Gut</tissue>
    </source>
</reference>
<accession>A0ABQ9Y4G8</accession>
<evidence type="ECO:0000259" key="1">
    <source>
        <dbReference type="Pfam" id="PF00498"/>
    </source>
</evidence>
<dbReference type="InterPro" id="IPR000253">
    <property type="entry name" value="FHA_dom"/>
</dbReference>